<evidence type="ECO:0000256" key="1">
    <source>
        <dbReference type="ARBA" id="ARBA00004240"/>
    </source>
</evidence>
<feature type="active site" evidence="6">
    <location>
        <position position="252"/>
    </location>
</feature>
<evidence type="ECO:0000313" key="11">
    <source>
        <dbReference type="EMBL" id="LAB69425.1"/>
    </source>
</evidence>
<keyword evidence="10" id="KW-0732">Signal</keyword>
<dbReference type="GO" id="GO:0005509">
    <property type="term" value="F:calcium ion binding"/>
    <property type="evidence" value="ECO:0007669"/>
    <property type="project" value="InterPro"/>
</dbReference>
<evidence type="ECO:0000256" key="3">
    <source>
        <dbReference type="ARBA" id="ARBA00022824"/>
    </source>
</evidence>
<dbReference type="Pfam" id="PF01532">
    <property type="entry name" value="Glyco_hydro_47"/>
    <property type="match status" value="1"/>
</dbReference>
<proteinExistence type="evidence at transcript level"/>
<feature type="region of interest" description="Disordered" evidence="9">
    <location>
        <begin position="670"/>
        <end position="710"/>
    </location>
</feature>
<evidence type="ECO:0000256" key="2">
    <source>
        <dbReference type="ARBA" id="ARBA00007658"/>
    </source>
</evidence>
<dbReference type="GO" id="GO:0004571">
    <property type="term" value="F:mannosyl-oligosaccharide 1,2-alpha-mannosidase activity"/>
    <property type="evidence" value="ECO:0007669"/>
    <property type="project" value="InterPro"/>
</dbReference>
<dbReference type="EMBL" id="IACF01003817">
    <property type="protein sequence ID" value="LAB69425.1"/>
    <property type="molecule type" value="mRNA"/>
</dbReference>
<keyword evidence="8" id="KW-0326">Glycosidase</keyword>
<name>A0A2P2I5Z2_9CRUS</name>
<keyword evidence="7" id="KW-0106">Calcium</keyword>
<feature type="region of interest" description="Disordered" evidence="9">
    <location>
        <begin position="509"/>
        <end position="528"/>
    </location>
</feature>
<evidence type="ECO:0000256" key="8">
    <source>
        <dbReference type="RuleBase" id="RU361193"/>
    </source>
</evidence>
<keyword evidence="3" id="KW-0256">Endoplasmic reticulum</keyword>
<comment type="similarity">
    <text evidence="2 8">Belongs to the glycosyl hydrolase 47 family.</text>
</comment>
<feature type="active site" description="Proton donor" evidence="6">
    <location>
        <position position="345"/>
    </location>
</feature>
<feature type="region of interest" description="Disordered" evidence="9">
    <location>
        <begin position="558"/>
        <end position="578"/>
    </location>
</feature>
<evidence type="ECO:0000256" key="6">
    <source>
        <dbReference type="PIRSR" id="PIRSR601382-1"/>
    </source>
</evidence>
<evidence type="ECO:0000256" key="10">
    <source>
        <dbReference type="SAM" id="SignalP"/>
    </source>
</evidence>
<dbReference type="GO" id="GO:0044322">
    <property type="term" value="C:endoplasmic reticulum quality control compartment"/>
    <property type="evidence" value="ECO:0007669"/>
    <property type="project" value="GOC"/>
</dbReference>
<dbReference type="PANTHER" id="PTHR45679:SF6">
    <property type="entry name" value="ER DEGRADATION-ENHANCING ALPHA-MANNOSIDASE-LIKE PROTEIN 2"/>
    <property type="match status" value="1"/>
</dbReference>
<feature type="compositionally biased region" description="Polar residues" evidence="9">
    <location>
        <begin position="682"/>
        <end position="697"/>
    </location>
</feature>
<dbReference type="EC" id="3.2.1.-" evidence="8"/>
<dbReference type="GO" id="GO:1904154">
    <property type="term" value="P:positive regulation of retrograde protein transport, ER to cytosol"/>
    <property type="evidence" value="ECO:0007669"/>
    <property type="project" value="UniProtKB-ARBA"/>
</dbReference>
<organism evidence="11">
    <name type="scientific">Hirondellea gigas</name>
    <dbReference type="NCBI Taxonomy" id="1518452"/>
    <lineage>
        <taxon>Eukaryota</taxon>
        <taxon>Metazoa</taxon>
        <taxon>Ecdysozoa</taxon>
        <taxon>Arthropoda</taxon>
        <taxon>Crustacea</taxon>
        <taxon>Multicrustacea</taxon>
        <taxon>Malacostraca</taxon>
        <taxon>Eumalacostraca</taxon>
        <taxon>Peracarida</taxon>
        <taxon>Amphipoda</taxon>
        <taxon>Amphilochidea</taxon>
        <taxon>Lysianassida</taxon>
        <taxon>Lysianassidira</taxon>
        <taxon>Lysianassoidea</taxon>
        <taxon>Lysianassidae</taxon>
        <taxon>Hirondellea</taxon>
    </lineage>
</organism>
<dbReference type="GO" id="GO:0016020">
    <property type="term" value="C:membrane"/>
    <property type="evidence" value="ECO:0007669"/>
    <property type="project" value="InterPro"/>
</dbReference>
<dbReference type="FunFam" id="1.50.10.10:FF:000015">
    <property type="entry name" value="alpha-1,2-Mannosidase"/>
    <property type="match status" value="1"/>
</dbReference>
<dbReference type="PANTHER" id="PTHR45679">
    <property type="entry name" value="ER DEGRADATION-ENHANCING ALPHA-MANNOSIDASE-LIKE PROTEIN 2"/>
    <property type="match status" value="1"/>
</dbReference>
<feature type="active site" description="Proton donor" evidence="6">
    <location>
        <position position="111"/>
    </location>
</feature>
<evidence type="ECO:0000313" key="12">
    <source>
        <dbReference type="EMBL" id="LAC23135.1"/>
    </source>
</evidence>
<feature type="chain" id="PRO_5033317004" description="alpha-1,2-Mannosidase" evidence="10">
    <location>
        <begin position="23"/>
        <end position="831"/>
    </location>
</feature>
<dbReference type="InterPro" id="IPR044674">
    <property type="entry name" value="EDEM1/2/3"/>
</dbReference>
<keyword evidence="7" id="KW-0479">Metal-binding</keyword>
<dbReference type="AlphaFoldDB" id="A0A2P2I5Z2"/>
<dbReference type="GO" id="GO:0005975">
    <property type="term" value="P:carbohydrate metabolic process"/>
    <property type="evidence" value="ECO:0007669"/>
    <property type="project" value="InterPro"/>
</dbReference>
<keyword evidence="8" id="KW-0378">Hydrolase</keyword>
<dbReference type="InterPro" id="IPR036026">
    <property type="entry name" value="Seven-hairpin_glycosidases"/>
</dbReference>
<evidence type="ECO:0000256" key="4">
    <source>
        <dbReference type="ARBA" id="ARBA00023180"/>
    </source>
</evidence>
<accession>A0A2P2I5Z2</accession>
<keyword evidence="4" id="KW-0325">Glycoprotein</keyword>
<feature type="compositionally biased region" description="Polar residues" evidence="9">
    <location>
        <begin position="513"/>
        <end position="522"/>
    </location>
</feature>
<feature type="binding site" evidence="7">
    <location>
        <position position="469"/>
    </location>
    <ligand>
        <name>Ca(2+)</name>
        <dbReference type="ChEBI" id="CHEBI:29108"/>
    </ligand>
</feature>
<feature type="signal peptide" evidence="10">
    <location>
        <begin position="1"/>
        <end position="22"/>
    </location>
</feature>
<feature type="compositionally biased region" description="Basic and acidic residues" evidence="9">
    <location>
        <begin position="559"/>
        <end position="578"/>
    </location>
</feature>
<dbReference type="Gene3D" id="1.50.10.10">
    <property type="match status" value="1"/>
</dbReference>
<dbReference type="SUPFAM" id="SSF48225">
    <property type="entry name" value="Seven-hairpin glycosidases"/>
    <property type="match status" value="1"/>
</dbReference>
<protein>
    <recommendedName>
        <fullName evidence="8">alpha-1,2-Mannosidase</fullName>
        <ecNumber evidence="8">3.2.1.-</ecNumber>
    </recommendedName>
</protein>
<feature type="active site" evidence="6">
    <location>
        <position position="366"/>
    </location>
</feature>
<dbReference type="EMBL" id="IACT01003917">
    <property type="protein sequence ID" value="LAC23135.1"/>
    <property type="molecule type" value="mRNA"/>
</dbReference>
<dbReference type="InterPro" id="IPR012341">
    <property type="entry name" value="6hp_glycosidase-like_sf"/>
</dbReference>
<comment type="function">
    <text evidence="5">Involved in the endoplasmic reticulum-associated degradation (ERAD) pathway that targets misfolded glycoproteins for degradation in an N-glycan-dependent manner. May initiate ERAD by promoting the first mannose trimming step of ERAD substrates, from Man9GlcNAc2 to Man8GlcNAc2. Seems to recognize and bind to exposed hydrophobic regions in target proteins.</text>
</comment>
<reference evidence="12" key="1">
    <citation type="submission" date="2017-11" db="EMBL/GenBank/DDBJ databases">
        <title>The sensing device of the deep-sea amphipod.</title>
        <authorList>
            <person name="Kobayashi H."/>
            <person name="Nagahama T."/>
            <person name="Arai W."/>
            <person name="Sasagawa Y."/>
            <person name="Umeda M."/>
            <person name="Hayashi T."/>
            <person name="Nikaido I."/>
            <person name="Watanabe H."/>
            <person name="Oguri K."/>
            <person name="Kitazato H."/>
            <person name="Fujioka K."/>
            <person name="Kido Y."/>
            <person name="Takami H."/>
        </authorList>
    </citation>
    <scope>NUCLEOTIDE SEQUENCE</scope>
    <source>
        <tissue evidence="12">Whole body</tissue>
    </source>
</reference>
<reference evidence="11" key="2">
    <citation type="journal article" date="2018" name="Biosci. Biotechnol. Biochem.">
        <title>Polysaccharide hydrolase of the hadal zone amphipods Hirondellea gigas.</title>
        <authorList>
            <person name="Kobayashi H."/>
            <person name="Nagahama T."/>
            <person name="Arai W."/>
            <person name="Sasagawa Y."/>
            <person name="Umeda M."/>
            <person name="Hayashi T."/>
            <person name="Nikaido I."/>
            <person name="Watanabe H."/>
            <person name="Oguri K."/>
            <person name="Kitazato H."/>
            <person name="Fujioka K."/>
            <person name="Kido Y."/>
            <person name="Takami H."/>
        </authorList>
    </citation>
    <scope>NUCLEOTIDE SEQUENCE</scope>
    <source>
        <tissue evidence="11">Whole body</tissue>
    </source>
</reference>
<dbReference type="PRINTS" id="PR00747">
    <property type="entry name" value="GLYHDRLASE47"/>
</dbReference>
<sequence length="831" mass="91572">MKFTIVILYILIHSAIVCDGLAEKQTMYYREMAKRMFYHAYDGYMKYAFPYDELRPITCDGHDTWGSYSLTLIDALDTLAIMGNSSEFRKVAQIVLDRANFGSDINVSVFETNIRIVGGLVSAHLMARRMGMELEPGWPCTGPLLRLAETVAKKLLPAFHTKTGMPYGTVNLAHGVPFGETAVTCTAGVGTYLVEFGALSRLTGDPIYEKAALRAHLAAWRQRSSLDLLGNHIDVTTGRWTALDAGIGAGVDSYFEYLVKGAALLQRPELMQIFNSARLAIDRHLRHDDWHLWVTMTRGHVTMPVFQSLEAFWPGVLTLAGDVGAAQKTLFNYHQVWRQYGFTPESYNIPQGEAGSKREGYPLRPELIESLMYMFRATADRTYLALGADIITSIEHSTKTACGYATVKNVKNHQLENRMESFFLAETTKYLYLLFAEDHWMHNNGARGTVWRSAKRRCILDAGGYIFNSEAHPIDPGALSCCSPSPAEGEGWMGRSAEQLAELILSPDGGALNTGNDAGTSDGTKHKLPRKLPEQYETGENALKNATAPTQEQILAKNVQHETKANADERSSDLVSEEKDKSVSANIEILTGIHKDLELTKKKIIDAVSKINNMSKGVSKRDLDTKETTKEQLVTDFENTKTKFEATYESKELKNDDDSLDKILTSTKTQFSGDAKELEPDSNLTTPDQTLNLNTEAKTSDGGGSSTTLNLPRFGAIIASSSENTSSERGETSSTENAGIATSVSSSKYSNPAATSGENLLGAKIIRDLLQPILEKNPRSIVPSGPSLREQLDKDLSEYSNFTNSASYSLLSCPHPSYANLLSYKGQIIEV</sequence>
<comment type="subcellular location">
    <subcellularLocation>
        <location evidence="1">Endoplasmic reticulum</location>
    </subcellularLocation>
</comment>
<evidence type="ECO:0000256" key="5">
    <source>
        <dbReference type="ARBA" id="ARBA00054385"/>
    </source>
</evidence>
<comment type="cofactor">
    <cofactor evidence="7">
        <name>Ca(2+)</name>
        <dbReference type="ChEBI" id="CHEBI:29108"/>
    </cofactor>
</comment>
<evidence type="ECO:0000256" key="9">
    <source>
        <dbReference type="SAM" id="MobiDB-lite"/>
    </source>
</evidence>
<dbReference type="InterPro" id="IPR001382">
    <property type="entry name" value="Glyco_hydro_47"/>
</dbReference>
<evidence type="ECO:0000256" key="7">
    <source>
        <dbReference type="PIRSR" id="PIRSR601382-2"/>
    </source>
</evidence>
<dbReference type="GO" id="GO:1904380">
    <property type="term" value="P:endoplasmic reticulum mannose trimming"/>
    <property type="evidence" value="ECO:0007669"/>
    <property type="project" value="InterPro"/>
</dbReference>